<evidence type="ECO:0000256" key="8">
    <source>
        <dbReference type="ARBA" id="ARBA00032656"/>
    </source>
</evidence>
<evidence type="ECO:0000256" key="9">
    <source>
        <dbReference type="ARBA" id="ARBA00041713"/>
    </source>
</evidence>
<dbReference type="GO" id="GO:0003743">
    <property type="term" value="F:translation initiation factor activity"/>
    <property type="evidence" value="ECO:0007669"/>
    <property type="project" value="UniProtKB-KW"/>
</dbReference>
<evidence type="ECO:0000256" key="3">
    <source>
        <dbReference type="ARBA" id="ARBA00022845"/>
    </source>
</evidence>
<evidence type="ECO:0000256" key="11">
    <source>
        <dbReference type="SAM" id="MobiDB-lite"/>
    </source>
</evidence>
<keyword evidence="3" id="KW-0810">Translation regulation</keyword>
<proteinExistence type="inferred from homology"/>
<evidence type="ECO:0000313" key="12">
    <source>
        <dbReference type="EMBL" id="KAK9845323.1"/>
    </source>
</evidence>
<comment type="similarity">
    <text evidence="1 10">Belongs to the eukaryotic initiation factor 4E family.</text>
</comment>
<dbReference type="Pfam" id="PF01652">
    <property type="entry name" value="IF4E"/>
    <property type="match status" value="1"/>
</dbReference>
<evidence type="ECO:0000256" key="1">
    <source>
        <dbReference type="ARBA" id="ARBA00009860"/>
    </source>
</evidence>
<gene>
    <name evidence="12" type="ORF">WJX81_003450</name>
</gene>
<evidence type="ECO:0000256" key="7">
    <source>
        <dbReference type="ARBA" id="ARBA00030245"/>
    </source>
</evidence>
<dbReference type="GO" id="GO:0006417">
    <property type="term" value="P:regulation of translation"/>
    <property type="evidence" value="ECO:0007669"/>
    <property type="project" value="UniProtKB-KW"/>
</dbReference>
<evidence type="ECO:0000256" key="2">
    <source>
        <dbReference type="ARBA" id="ARBA00022540"/>
    </source>
</evidence>
<evidence type="ECO:0000256" key="4">
    <source>
        <dbReference type="ARBA" id="ARBA00022884"/>
    </source>
</evidence>
<sequence length="219" mass="24931">MAAEDERKASEPSSTAREDGEVAAERDGEPDYTKKHPLEYKWTLWFDNPKGGGQKQSTWGQTLRAVYTFDTVEDFWCLYNNIKPPSWLGPNTDFHLFKEGIEPKWEDPTCEHGGKWTVLVPRGPNNKQTLDTYWLNSLLACIGEQFTEGDDICGIVVNVRAKQDKLCVWTKTASNEAAQMSIGKQLKQILDIEPSVRIGFLSHNDAKMQDRKAMDRYLA</sequence>
<evidence type="ECO:0000313" key="13">
    <source>
        <dbReference type="Proteomes" id="UP001445335"/>
    </source>
</evidence>
<dbReference type="PROSITE" id="PS00813">
    <property type="entry name" value="IF4E"/>
    <property type="match status" value="1"/>
</dbReference>
<dbReference type="PANTHER" id="PTHR11960">
    <property type="entry name" value="EUKARYOTIC TRANSLATION INITIATION FACTOR 4E RELATED"/>
    <property type="match status" value="1"/>
</dbReference>
<evidence type="ECO:0000256" key="6">
    <source>
        <dbReference type="ARBA" id="ARBA00023157"/>
    </source>
</evidence>
<dbReference type="GO" id="GO:0000340">
    <property type="term" value="F:RNA 7-methylguanosine cap binding"/>
    <property type="evidence" value="ECO:0007669"/>
    <property type="project" value="TreeGrafter"/>
</dbReference>
<evidence type="ECO:0000256" key="5">
    <source>
        <dbReference type="ARBA" id="ARBA00022917"/>
    </source>
</evidence>
<evidence type="ECO:0000256" key="10">
    <source>
        <dbReference type="RuleBase" id="RU004374"/>
    </source>
</evidence>
<reference evidence="12 13" key="1">
    <citation type="journal article" date="2024" name="Nat. Commun.">
        <title>Phylogenomics reveals the evolutionary origins of lichenization in chlorophyte algae.</title>
        <authorList>
            <person name="Puginier C."/>
            <person name="Libourel C."/>
            <person name="Otte J."/>
            <person name="Skaloud P."/>
            <person name="Haon M."/>
            <person name="Grisel S."/>
            <person name="Petersen M."/>
            <person name="Berrin J.G."/>
            <person name="Delaux P.M."/>
            <person name="Dal Grande F."/>
            <person name="Keller J."/>
        </authorList>
    </citation>
    <scope>NUCLEOTIDE SEQUENCE [LARGE SCALE GENOMIC DNA]</scope>
    <source>
        <strain evidence="12 13">SAG 245.80</strain>
    </source>
</reference>
<organism evidence="12 13">
    <name type="scientific">Elliptochloris bilobata</name>
    <dbReference type="NCBI Taxonomy" id="381761"/>
    <lineage>
        <taxon>Eukaryota</taxon>
        <taxon>Viridiplantae</taxon>
        <taxon>Chlorophyta</taxon>
        <taxon>core chlorophytes</taxon>
        <taxon>Trebouxiophyceae</taxon>
        <taxon>Trebouxiophyceae incertae sedis</taxon>
        <taxon>Elliptochloris clade</taxon>
        <taxon>Elliptochloris</taxon>
    </lineage>
</organism>
<name>A0AAW1SI28_9CHLO</name>
<dbReference type="FunFam" id="3.30.760.10:FF:000003">
    <property type="entry name" value="Eukaryotic translation initiation factor 4E"/>
    <property type="match status" value="1"/>
</dbReference>
<dbReference type="GO" id="GO:0016281">
    <property type="term" value="C:eukaryotic translation initiation factor 4F complex"/>
    <property type="evidence" value="ECO:0007669"/>
    <property type="project" value="TreeGrafter"/>
</dbReference>
<dbReference type="InterPro" id="IPR023398">
    <property type="entry name" value="TIF_eIF4e-like"/>
</dbReference>
<feature type="region of interest" description="Disordered" evidence="11">
    <location>
        <begin position="1"/>
        <end position="34"/>
    </location>
</feature>
<dbReference type="PANTHER" id="PTHR11960:SF8">
    <property type="entry name" value="EUKARYOTIC TRANSLATION INITIATION FACTOR 4E1-RELATED"/>
    <property type="match status" value="1"/>
</dbReference>
<dbReference type="Proteomes" id="UP001445335">
    <property type="component" value="Unassembled WGS sequence"/>
</dbReference>
<accession>A0AAW1SI28</accession>
<dbReference type="InterPro" id="IPR019770">
    <property type="entry name" value="TIF_eIF_4E_CS"/>
</dbReference>
<keyword evidence="4 10" id="KW-0694">RNA-binding</keyword>
<dbReference type="InterPro" id="IPR001040">
    <property type="entry name" value="TIF_eIF_4E"/>
</dbReference>
<comment type="caution">
    <text evidence="12">The sequence shown here is derived from an EMBL/GenBank/DDBJ whole genome shotgun (WGS) entry which is preliminary data.</text>
</comment>
<dbReference type="SUPFAM" id="SSF55418">
    <property type="entry name" value="eIF4e-like"/>
    <property type="match status" value="1"/>
</dbReference>
<keyword evidence="2 10" id="KW-0396">Initiation factor</keyword>
<keyword evidence="6" id="KW-1015">Disulfide bond</keyword>
<dbReference type="EMBL" id="JALJOU010000003">
    <property type="protein sequence ID" value="KAK9845323.1"/>
    <property type="molecule type" value="Genomic_DNA"/>
</dbReference>
<dbReference type="Gene3D" id="3.30.760.10">
    <property type="entry name" value="RNA Cap, Translation Initiation Factor Eif4e"/>
    <property type="match status" value="1"/>
</dbReference>
<protein>
    <recommendedName>
        <fullName evidence="8">eIF-4F 25 kDa subunit</fullName>
    </recommendedName>
    <alternativeName>
        <fullName evidence="9">eIF-4F p26 subunit</fullName>
    </alternativeName>
    <alternativeName>
        <fullName evidence="7">mRNA cap-binding protein</fullName>
    </alternativeName>
</protein>
<keyword evidence="5 10" id="KW-0648">Protein biosynthesis</keyword>
<dbReference type="AlphaFoldDB" id="A0AAW1SI28"/>
<keyword evidence="13" id="KW-1185">Reference proteome</keyword>